<reference evidence="2 3" key="1">
    <citation type="submission" date="2018-06" db="EMBL/GenBank/DDBJ databases">
        <title>Complete Genomes of Monosporascus.</title>
        <authorList>
            <person name="Robinson A.J."/>
            <person name="Natvig D.O."/>
        </authorList>
    </citation>
    <scope>NUCLEOTIDE SEQUENCE [LARGE SCALE GENOMIC DNA]</scope>
    <source>
        <strain evidence="2 3">CBS 110550</strain>
    </source>
</reference>
<organism evidence="2 3">
    <name type="scientific">Monosporascus ibericus</name>
    <dbReference type="NCBI Taxonomy" id="155417"/>
    <lineage>
        <taxon>Eukaryota</taxon>
        <taxon>Fungi</taxon>
        <taxon>Dikarya</taxon>
        <taxon>Ascomycota</taxon>
        <taxon>Pezizomycotina</taxon>
        <taxon>Sordariomycetes</taxon>
        <taxon>Xylariomycetidae</taxon>
        <taxon>Xylariales</taxon>
        <taxon>Xylariales incertae sedis</taxon>
        <taxon>Monosporascus</taxon>
    </lineage>
</organism>
<feature type="compositionally biased region" description="Low complexity" evidence="1">
    <location>
        <begin position="482"/>
        <end position="496"/>
    </location>
</feature>
<sequence>MCVIVYYICRRCHHGWSRAMHTCPAMHPPLIFCPVGSSFQFFFCVEEDCFLHPWHSPPTWQGYIQCDRYVDGILVHRWQDDWPLFQMLGRVFETGRRWGLSETSVANNRAAAAPSTRHSGNANGRSQAAYYRSPSPRSLAVSGAPDIRIPRLSLNPRAQSFVSNSPCSTQLGNPAENQEEQEVDHKSKGKEADVKGKTKVVATTSSLTQTQDSDNPAGFTGLAENDQETIERSHYAIAFAKLAAGQRASSDPVHRSTSVDEELAGFGKASFDYGTSVIIETELQEEFKAADYHDKDATSEGDSDGESYAISDEDTDFNKPEAEEVAAAAQMGTSPLSSSRLFTSSRLWSDEVEEEPAAAAQAESEFYIERDEHTETEGNTEPHGYEGSGSVSENGTTRSKPSDDTYSYATAETHPRAAERPRLWSEVVKTSTARSEASTTKITPTSTKDGEDSHTENGSNTPDTNDRPSLNGEIRTNMRQPTSNTGSGSDTSSTDGSPKKPVAIANPGPLDNKLRRSRRASSSWSGESGSSSKPCTRAPSQASTITDEEQRVEPTAAAGAYATELNPEGTFADASGHGPQKYEAAQLRATLPVAADASSVDKVVDNPAAQPEGKVPEIRLWSHLFR</sequence>
<feature type="region of interest" description="Disordered" evidence="1">
    <location>
        <begin position="160"/>
        <end position="197"/>
    </location>
</feature>
<feature type="compositionally biased region" description="Polar residues" evidence="1">
    <location>
        <begin position="160"/>
        <end position="176"/>
    </location>
</feature>
<protein>
    <submittedName>
        <fullName evidence="2">Uncharacterized protein</fullName>
    </submittedName>
</protein>
<dbReference type="EMBL" id="QJNU01000333">
    <property type="protein sequence ID" value="RYP02026.1"/>
    <property type="molecule type" value="Genomic_DNA"/>
</dbReference>
<feature type="compositionally biased region" description="Basic and acidic residues" evidence="1">
    <location>
        <begin position="367"/>
        <end position="376"/>
    </location>
</feature>
<feature type="compositionally biased region" description="Polar residues" evidence="1">
    <location>
        <begin position="389"/>
        <end position="410"/>
    </location>
</feature>
<feature type="compositionally biased region" description="Low complexity" evidence="1">
    <location>
        <begin position="520"/>
        <end position="532"/>
    </location>
</feature>
<feature type="compositionally biased region" description="Basic and acidic residues" evidence="1">
    <location>
        <begin position="413"/>
        <end position="423"/>
    </location>
</feature>
<feature type="compositionally biased region" description="Acidic residues" evidence="1">
    <location>
        <begin position="299"/>
        <end position="315"/>
    </location>
</feature>
<name>A0A4Q4T6L6_9PEZI</name>
<dbReference type="AlphaFoldDB" id="A0A4Q4T6L6"/>
<dbReference type="STRING" id="155417.A0A4Q4T6L6"/>
<feature type="compositionally biased region" description="Polar residues" evidence="1">
    <location>
        <begin position="428"/>
        <end position="447"/>
    </location>
</feature>
<proteinExistence type="predicted"/>
<feature type="region of interest" description="Disordered" evidence="1">
    <location>
        <begin position="291"/>
        <end position="317"/>
    </location>
</feature>
<feature type="region of interest" description="Disordered" evidence="1">
    <location>
        <begin position="347"/>
        <end position="552"/>
    </location>
</feature>
<accession>A0A4Q4T6L6</accession>
<evidence type="ECO:0000256" key="1">
    <source>
        <dbReference type="SAM" id="MobiDB-lite"/>
    </source>
</evidence>
<dbReference type="Proteomes" id="UP000293360">
    <property type="component" value="Unassembled WGS sequence"/>
</dbReference>
<feature type="compositionally biased region" description="Basic and acidic residues" evidence="1">
    <location>
        <begin position="183"/>
        <end position="196"/>
    </location>
</feature>
<feature type="compositionally biased region" description="Polar residues" evidence="1">
    <location>
        <begin position="116"/>
        <end position="126"/>
    </location>
</feature>
<gene>
    <name evidence="2" type="ORF">DL764_005994</name>
</gene>
<evidence type="ECO:0000313" key="2">
    <source>
        <dbReference type="EMBL" id="RYP02026.1"/>
    </source>
</evidence>
<comment type="caution">
    <text evidence="2">The sequence shown here is derived from an EMBL/GenBank/DDBJ whole genome shotgun (WGS) entry which is preliminary data.</text>
</comment>
<evidence type="ECO:0000313" key="3">
    <source>
        <dbReference type="Proteomes" id="UP000293360"/>
    </source>
</evidence>
<dbReference type="OrthoDB" id="4758802at2759"/>
<keyword evidence="3" id="KW-1185">Reference proteome</keyword>
<feature type="region of interest" description="Disordered" evidence="1">
    <location>
        <begin position="109"/>
        <end position="144"/>
    </location>
</feature>